<reference evidence="1 2" key="1">
    <citation type="journal article" date="2019" name="Genome Biol. Evol.">
        <title>Insights into the evolution of the New World diploid cottons (Gossypium, subgenus Houzingenia) based on genome sequencing.</title>
        <authorList>
            <person name="Grover C.E."/>
            <person name="Arick M.A. 2nd"/>
            <person name="Thrash A."/>
            <person name="Conover J.L."/>
            <person name="Sanders W.S."/>
            <person name="Peterson D.G."/>
            <person name="Frelichowski J.E."/>
            <person name="Scheffler J.A."/>
            <person name="Scheffler B.E."/>
            <person name="Wendel J.F."/>
        </authorList>
    </citation>
    <scope>NUCLEOTIDE SEQUENCE [LARGE SCALE GENOMIC DNA]</scope>
    <source>
        <strain evidence="1">57</strain>
        <tissue evidence="1">Leaf</tissue>
    </source>
</reference>
<dbReference type="AlphaFoldDB" id="A0A7J8TLP5"/>
<feature type="non-terminal residue" evidence="1">
    <location>
        <position position="50"/>
    </location>
</feature>
<proteinExistence type="predicted"/>
<comment type="caution">
    <text evidence="1">The sequence shown here is derived from an EMBL/GenBank/DDBJ whole genome shotgun (WGS) entry which is preliminary data.</text>
</comment>
<name>A0A7J8TLP5_9ROSI</name>
<dbReference type="Proteomes" id="UP000593573">
    <property type="component" value="Unassembled WGS sequence"/>
</dbReference>
<dbReference type="OrthoDB" id="10675554at2759"/>
<keyword evidence="2" id="KW-1185">Reference proteome</keyword>
<evidence type="ECO:0000313" key="2">
    <source>
        <dbReference type="Proteomes" id="UP000593573"/>
    </source>
</evidence>
<organism evidence="1 2">
    <name type="scientific">Gossypium klotzschianum</name>
    <dbReference type="NCBI Taxonomy" id="34286"/>
    <lineage>
        <taxon>Eukaryota</taxon>
        <taxon>Viridiplantae</taxon>
        <taxon>Streptophyta</taxon>
        <taxon>Embryophyta</taxon>
        <taxon>Tracheophyta</taxon>
        <taxon>Spermatophyta</taxon>
        <taxon>Magnoliopsida</taxon>
        <taxon>eudicotyledons</taxon>
        <taxon>Gunneridae</taxon>
        <taxon>Pentapetalae</taxon>
        <taxon>rosids</taxon>
        <taxon>malvids</taxon>
        <taxon>Malvales</taxon>
        <taxon>Malvaceae</taxon>
        <taxon>Malvoideae</taxon>
        <taxon>Gossypium</taxon>
    </lineage>
</organism>
<sequence>MLLIMQIMQEATFTIWKSMLCPSSLKNLQLVVKREKQKPGLITQKVTNIC</sequence>
<accession>A0A7J8TLP5</accession>
<dbReference type="EMBL" id="JABFAB010000001">
    <property type="protein sequence ID" value="MBA0639097.1"/>
    <property type="molecule type" value="Genomic_DNA"/>
</dbReference>
<gene>
    <name evidence="1" type="ORF">Goklo_022151</name>
</gene>
<protein>
    <submittedName>
        <fullName evidence="1">Uncharacterized protein</fullName>
    </submittedName>
</protein>
<evidence type="ECO:0000313" key="1">
    <source>
        <dbReference type="EMBL" id="MBA0639097.1"/>
    </source>
</evidence>